<gene>
    <name evidence="2" type="ORF">B4N89_42280</name>
</gene>
<dbReference type="AlphaFoldDB" id="A0A1T3NKL5"/>
<evidence type="ECO:0000313" key="2">
    <source>
        <dbReference type="EMBL" id="OPC77181.1"/>
    </source>
</evidence>
<evidence type="ECO:0000259" key="1">
    <source>
        <dbReference type="SMART" id="SM00860"/>
    </source>
</evidence>
<dbReference type="Gene3D" id="3.40.1580.10">
    <property type="entry name" value="SMI1/KNR4-like"/>
    <property type="match status" value="1"/>
</dbReference>
<comment type="caution">
    <text evidence="2">The sequence shown here is derived from an EMBL/GenBank/DDBJ whole genome shotgun (WGS) entry which is preliminary data.</text>
</comment>
<dbReference type="OrthoDB" id="458118at2"/>
<dbReference type="STRING" id="159449.B4N89_42280"/>
<dbReference type="SMART" id="SM00860">
    <property type="entry name" value="SMI1_KNR4"/>
    <property type="match status" value="1"/>
</dbReference>
<evidence type="ECO:0000313" key="3">
    <source>
        <dbReference type="Proteomes" id="UP000190037"/>
    </source>
</evidence>
<sequence>MTVTERDHADDWPDFLARWSAEWADAEDPAHLEGDDLAAWRRRWLGFPGADEERLAALETRIGRRLPPSYRSFLALTDGWLHAGNFVRRLAGTAEVAPLSETDAELYTEYDGFLWEDDDPTEEMIHRSRMWHRALRIDAEADAGILMLDPGDVGPDGEWAVYSWHSWRAESARRFETFRAFMQDKYREFHALAADSGMVNDTTRALDAEVEQAREDVLAGRWEQAAEVFARAGQFGRPGAGELGRQLHAFLGKPDALPGVAYLPGNPTDPTEILPACVAREIRGSWRRPHEVVGELPDNVRELAQSIVDATFVYEPPGPFGAGVLRAREAARWGDTDEAWRILRDGLAQWTPPAGDVVAPVGLLADPLLAPVITPERGRELLAIPRAGRTGVLPEPGPDLDPGGLDWLAGQTWPFRGGYRFVLVEDVEPAHLVALFGHEEQNGLSAPATSNELIERHMASAQLRSADPWDDRAVMVVGRAGSSGWAFAFAPESAGPNADRLRSPAARASRSASGARAVAVWCVPGSRRGADGPWEPPAFHLSVARHGEIEYALTVTMPPVFAATEDGPARTPVVTRVGTLPRAFDPDTMLAEVAAAGSEERERRPGEDHMLRATADEFGVTLPRHALLHGRLHSFETVSWSREARPGDTWLSIRTVR</sequence>
<protein>
    <recommendedName>
        <fullName evidence="1">Knr4/Smi1-like domain-containing protein</fullName>
    </recommendedName>
</protein>
<dbReference type="InterPro" id="IPR018958">
    <property type="entry name" value="Knr4/Smi1-like_dom"/>
</dbReference>
<dbReference type="Proteomes" id="UP000190037">
    <property type="component" value="Unassembled WGS sequence"/>
</dbReference>
<dbReference type="RefSeq" id="WP_078981940.1">
    <property type="nucleotide sequence ID" value="NZ_MWQN01000004.1"/>
</dbReference>
<proteinExistence type="predicted"/>
<dbReference type="Pfam" id="PF09346">
    <property type="entry name" value="SMI1_KNR4"/>
    <property type="match status" value="1"/>
</dbReference>
<reference evidence="2 3" key="1">
    <citation type="submission" date="2017-03" db="EMBL/GenBank/DDBJ databases">
        <title>Draft genome sequence of Streptomyces scabrisporus NF3, endophyte isolated from Amphipterygium adstringens.</title>
        <authorList>
            <person name="Vazquez M."/>
            <person name="Ceapa C.D."/>
            <person name="Rodriguez Luna D."/>
            <person name="Sanchez Esquivel S."/>
        </authorList>
    </citation>
    <scope>NUCLEOTIDE SEQUENCE [LARGE SCALE GENOMIC DNA]</scope>
    <source>
        <strain evidence="2 3">NF3</strain>
    </source>
</reference>
<dbReference type="SUPFAM" id="SSF160631">
    <property type="entry name" value="SMI1/KNR4-like"/>
    <property type="match status" value="1"/>
</dbReference>
<name>A0A1T3NKL5_9ACTN</name>
<organism evidence="2 3">
    <name type="scientific">Embleya scabrispora</name>
    <dbReference type="NCBI Taxonomy" id="159449"/>
    <lineage>
        <taxon>Bacteria</taxon>
        <taxon>Bacillati</taxon>
        <taxon>Actinomycetota</taxon>
        <taxon>Actinomycetes</taxon>
        <taxon>Kitasatosporales</taxon>
        <taxon>Streptomycetaceae</taxon>
        <taxon>Embleya</taxon>
    </lineage>
</organism>
<keyword evidence="3" id="KW-1185">Reference proteome</keyword>
<feature type="domain" description="Knr4/Smi1-like" evidence="1">
    <location>
        <begin position="49"/>
        <end position="184"/>
    </location>
</feature>
<dbReference type="InterPro" id="IPR037883">
    <property type="entry name" value="Knr4/Smi1-like_sf"/>
</dbReference>
<accession>A0A1T3NKL5</accession>
<dbReference type="EMBL" id="MWQN01000004">
    <property type="protein sequence ID" value="OPC77181.1"/>
    <property type="molecule type" value="Genomic_DNA"/>
</dbReference>